<dbReference type="EMBL" id="BPLQ01008441">
    <property type="protein sequence ID" value="GIY37338.1"/>
    <property type="molecule type" value="Genomic_DNA"/>
</dbReference>
<evidence type="ECO:0000256" key="4">
    <source>
        <dbReference type="SAM" id="MobiDB-lite"/>
    </source>
</evidence>
<evidence type="ECO:0000259" key="5">
    <source>
        <dbReference type="PROSITE" id="PS50026"/>
    </source>
</evidence>
<dbReference type="Proteomes" id="UP001054837">
    <property type="component" value="Unassembled WGS sequence"/>
</dbReference>
<proteinExistence type="predicted"/>
<accession>A0AAV4T0E2</accession>
<dbReference type="AlphaFoldDB" id="A0AAV4T0E2"/>
<sequence length="120" mass="13351">MNGGTCIGPNVCGCPPEYRGRQCEFYFLKCDIRKFAGGNKIRWVCTHSKNETNCKVKCEDNLAFATPSENIYKCTPDGVWTPKELPECVPPEMVTTKAPEETSKETSTTETATQETTENS</sequence>
<comment type="caution">
    <text evidence="7">The sequence shown here is derived from an EMBL/GenBank/DDBJ whole genome shotgun (WGS) entry which is preliminary data.</text>
</comment>
<evidence type="ECO:0000256" key="2">
    <source>
        <dbReference type="PROSITE-ProRule" id="PRU00076"/>
    </source>
</evidence>
<keyword evidence="8" id="KW-1185">Reference proteome</keyword>
<dbReference type="PROSITE" id="PS50026">
    <property type="entry name" value="EGF_3"/>
    <property type="match status" value="1"/>
</dbReference>
<feature type="region of interest" description="Disordered" evidence="4">
    <location>
        <begin position="90"/>
        <end position="120"/>
    </location>
</feature>
<reference evidence="7 8" key="1">
    <citation type="submission" date="2021-06" db="EMBL/GenBank/DDBJ databases">
        <title>Caerostris darwini draft genome.</title>
        <authorList>
            <person name="Kono N."/>
            <person name="Arakawa K."/>
        </authorList>
    </citation>
    <scope>NUCLEOTIDE SEQUENCE [LARGE SCALE GENOMIC DNA]</scope>
</reference>
<dbReference type="Gene3D" id="2.10.25.10">
    <property type="entry name" value="Laminin"/>
    <property type="match status" value="1"/>
</dbReference>
<gene>
    <name evidence="7" type="primary">AVEN_218750_1</name>
    <name evidence="7" type="ORF">CDAR_402711</name>
</gene>
<comment type="caution">
    <text evidence="2">Lacks conserved residue(s) required for the propagation of feature annotation.</text>
</comment>
<evidence type="ECO:0000256" key="3">
    <source>
        <dbReference type="PROSITE-ProRule" id="PRU00302"/>
    </source>
</evidence>
<feature type="disulfide bond" evidence="2">
    <location>
        <begin position="14"/>
        <end position="23"/>
    </location>
</feature>
<feature type="domain" description="Sushi" evidence="6">
    <location>
        <begin position="28"/>
        <end position="90"/>
    </location>
</feature>
<keyword evidence="2" id="KW-0245">EGF-like domain</keyword>
<dbReference type="InterPro" id="IPR000742">
    <property type="entry name" value="EGF"/>
</dbReference>
<evidence type="ECO:0000259" key="6">
    <source>
        <dbReference type="PROSITE" id="PS50923"/>
    </source>
</evidence>
<dbReference type="InterPro" id="IPR000436">
    <property type="entry name" value="Sushi_SCR_CCP_dom"/>
</dbReference>
<dbReference type="PROSITE" id="PS50923">
    <property type="entry name" value="SUSHI"/>
    <property type="match status" value="1"/>
</dbReference>
<dbReference type="SUPFAM" id="SSF57196">
    <property type="entry name" value="EGF/Laminin"/>
    <property type="match status" value="1"/>
</dbReference>
<evidence type="ECO:0000256" key="1">
    <source>
        <dbReference type="ARBA" id="ARBA00023157"/>
    </source>
</evidence>
<keyword evidence="1 2" id="KW-1015">Disulfide bond</keyword>
<feature type="domain" description="EGF-like" evidence="5">
    <location>
        <begin position="1"/>
        <end position="24"/>
    </location>
</feature>
<protein>
    <recommendedName>
        <fullName evidence="9">EGF-like domain-containing protein</fullName>
    </recommendedName>
</protein>
<keyword evidence="3" id="KW-0768">Sushi</keyword>
<evidence type="ECO:0000313" key="8">
    <source>
        <dbReference type="Proteomes" id="UP001054837"/>
    </source>
</evidence>
<name>A0AAV4T0E2_9ARAC</name>
<dbReference type="PROSITE" id="PS00022">
    <property type="entry name" value="EGF_1"/>
    <property type="match status" value="1"/>
</dbReference>
<organism evidence="7 8">
    <name type="scientific">Caerostris darwini</name>
    <dbReference type="NCBI Taxonomy" id="1538125"/>
    <lineage>
        <taxon>Eukaryota</taxon>
        <taxon>Metazoa</taxon>
        <taxon>Ecdysozoa</taxon>
        <taxon>Arthropoda</taxon>
        <taxon>Chelicerata</taxon>
        <taxon>Arachnida</taxon>
        <taxon>Araneae</taxon>
        <taxon>Araneomorphae</taxon>
        <taxon>Entelegynae</taxon>
        <taxon>Araneoidea</taxon>
        <taxon>Araneidae</taxon>
        <taxon>Caerostris</taxon>
    </lineage>
</organism>
<evidence type="ECO:0000313" key="7">
    <source>
        <dbReference type="EMBL" id="GIY37338.1"/>
    </source>
</evidence>
<feature type="compositionally biased region" description="Low complexity" evidence="4">
    <location>
        <begin position="105"/>
        <end position="120"/>
    </location>
</feature>
<evidence type="ECO:0008006" key="9">
    <source>
        <dbReference type="Google" id="ProtNLM"/>
    </source>
</evidence>